<evidence type="ECO:0000256" key="3">
    <source>
        <dbReference type="ARBA" id="ARBA00022679"/>
    </source>
</evidence>
<accession>A0ABV7YL19</accession>
<dbReference type="PROSITE" id="PS00107">
    <property type="entry name" value="PROTEIN_KINASE_ATP"/>
    <property type="match status" value="1"/>
</dbReference>
<evidence type="ECO:0000256" key="8">
    <source>
        <dbReference type="SAM" id="Phobius"/>
    </source>
</evidence>
<dbReference type="InterPro" id="IPR008266">
    <property type="entry name" value="Tyr_kinase_AS"/>
</dbReference>
<keyword evidence="4 7" id="KW-0547">Nucleotide-binding</keyword>
<dbReference type="EC" id="2.7.11.1" evidence="1"/>
<dbReference type="SUPFAM" id="SSF56112">
    <property type="entry name" value="Protein kinase-like (PK-like)"/>
    <property type="match status" value="1"/>
</dbReference>
<dbReference type="InterPro" id="IPR017441">
    <property type="entry name" value="Protein_kinase_ATP_BS"/>
</dbReference>
<proteinExistence type="predicted"/>
<evidence type="ECO:0000256" key="6">
    <source>
        <dbReference type="ARBA" id="ARBA00022840"/>
    </source>
</evidence>
<dbReference type="InterPro" id="IPR000719">
    <property type="entry name" value="Prot_kinase_dom"/>
</dbReference>
<keyword evidence="8" id="KW-1133">Transmembrane helix</keyword>
<keyword evidence="5 10" id="KW-0418">Kinase</keyword>
<dbReference type="PROSITE" id="PS00109">
    <property type="entry name" value="PROTEIN_KINASE_TYR"/>
    <property type="match status" value="1"/>
</dbReference>
<name>A0ABV7YL19_9ACTN</name>
<evidence type="ECO:0000259" key="9">
    <source>
        <dbReference type="PROSITE" id="PS50011"/>
    </source>
</evidence>
<keyword evidence="8" id="KW-0812">Transmembrane</keyword>
<keyword evidence="6 7" id="KW-0067">ATP-binding</keyword>
<evidence type="ECO:0000256" key="5">
    <source>
        <dbReference type="ARBA" id="ARBA00022777"/>
    </source>
</evidence>
<protein>
    <recommendedName>
        <fullName evidence="1">non-specific serine/threonine protein kinase</fullName>
        <ecNumber evidence="1">2.7.11.1</ecNumber>
    </recommendedName>
</protein>
<comment type="caution">
    <text evidence="10">The sequence shown here is derived from an EMBL/GenBank/DDBJ whole genome shotgun (WGS) entry which is preliminary data.</text>
</comment>
<dbReference type="CDD" id="cd14014">
    <property type="entry name" value="STKc_PknB_like"/>
    <property type="match status" value="1"/>
</dbReference>
<evidence type="ECO:0000256" key="1">
    <source>
        <dbReference type="ARBA" id="ARBA00012513"/>
    </source>
</evidence>
<dbReference type="EMBL" id="JBHRZH010000033">
    <property type="protein sequence ID" value="MFC3764813.1"/>
    <property type="molecule type" value="Genomic_DNA"/>
</dbReference>
<dbReference type="Proteomes" id="UP001595699">
    <property type="component" value="Unassembled WGS sequence"/>
</dbReference>
<feature type="binding site" evidence="7">
    <location>
        <position position="36"/>
    </location>
    <ligand>
        <name>ATP</name>
        <dbReference type="ChEBI" id="CHEBI:30616"/>
    </ligand>
</feature>
<evidence type="ECO:0000256" key="7">
    <source>
        <dbReference type="PROSITE-ProRule" id="PRU10141"/>
    </source>
</evidence>
<dbReference type="GO" id="GO:0004674">
    <property type="term" value="F:protein serine/threonine kinase activity"/>
    <property type="evidence" value="ECO:0007669"/>
    <property type="project" value="UniProtKB-EC"/>
</dbReference>
<keyword evidence="2" id="KW-0723">Serine/threonine-protein kinase</keyword>
<feature type="domain" description="Protein kinase" evidence="9">
    <location>
        <begin position="7"/>
        <end position="270"/>
    </location>
</feature>
<dbReference type="Gene3D" id="3.30.200.20">
    <property type="entry name" value="Phosphorylase Kinase, domain 1"/>
    <property type="match status" value="1"/>
</dbReference>
<dbReference type="RefSeq" id="WP_205121540.1">
    <property type="nucleotide sequence ID" value="NZ_JAFBCM010000001.1"/>
</dbReference>
<reference evidence="11" key="1">
    <citation type="journal article" date="2019" name="Int. J. Syst. Evol. Microbiol.">
        <title>The Global Catalogue of Microorganisms (GCM) 10K type strain sequencing project: providing services to taxonomists for standard genome sequencing and annotation.</title>
        <authorList>
            <consortium name="The Broad Institute Genomics Platform"/>
            <consortium name="The Broad Institute Genome Sequencing Center for Infectious Disease"/>
            <person name="Wu L."/>
            <person name="Ma J."/>
        </authorList>
    </citation>
    <scope>NUCLEOTIDE SEQUENCE [LARGE SCALE GENOMIC DNA]</scope>
    <source>
        <strain evidence="11">CGMCC 4.7241</strain>
    </source>
</reference>
<gene>
    <name evidence="10" type="ORF">ACFOUW_28515</name>
</gene>
<keyword evidence="3 10" id="KW-0808">Transferase</keyword>
<evidence type="ECO:0000313" key="10">
    <source>
        <dbReference type="EMBL" id="MFC3764813.1"/>
    </source>
</evidence>
<evidence type="ECO:0000313" key="11">
    <source>
        <dbReference type="Proteomes" id="UP001595699"/>
    </source>
</evidence>
<dbReference type="PROSITE" id="PS50011">
    <property type="entry name" value="PROTEIN_KINASE_DOM"/>
    <property type="match status" value="1"/>
</dbReference>
<dbReference type="PANTHER" id="PTHR43289">
    <property type="entry name" value="MITOGEN-ACTIVATED PROTEIN KINASE KINASE KINASE 20-RELATED"/>
    <property type="match status" value="1"/>
</dbReference>
<dbReference type="Pfam" id="PF00069">
    <property type="entry name" value="Pkinase"/>
    <property type="match status" value="1"/>
</dbReference>
<keyword evidence="11" id="KW-1185">Reference proteome</keyword>
<keyword evidence="8" id="KW-0472">Membrane</keyword>
<dbReference type="Gene3D" id="1.10.510.10">
    <property type="entry name" value="Transferase(Phosphotransferase) domain 1"/>
    <property type="match status" value="1"/>
</dbReference>
<sequence>MEHVGRYRLVKRVGSGAFATVWLANDDLLDAPVAIKILADNWAHQADVHGRFLEEARLLRRIDHPRVVRVMDIGELEDSRPYFVMDYAEGGSLADRMRAGEMTIPEAVRHGVDAARALAVLHEYGVVHRDVTPGNLLFRISRHGEHHLVVADLGMAKALVDASKLTQVVGTPSYMAPEQAVSPTGFDERADVYSLAAVTYALLTGRPPHEASSPVDVYLRAPDVRPSPASEHRPEVPRAVDDVLMRALSHDPGGRFNSATDFADGLESALTAPQTYRAVQRRPKSRVPTRRTRTARWVALVSSSIVLFVVGLFLGFTMMRGGSL</sequence>
<organism evidence="10 11">
    <name type="scientific">Tenggerimyces flavus</name>
    <dbReference type="NCBI Taxonomy" id="1708749"/>
    <lineage>
        <taxon>Bacteria</taxon>
        <taxon>Bacillati</taxon>
        <taxon>Actinomycetota</taxon>
        <taxon>Actinomycetes</taxon>
        <taxon>Propionibacteriales</taxon>
        <taxon>Nocardioidaceae</taxon>
        <taxon>Tenggerimyces</taxon>
    </lineage>
</organism>
<dbReference type="PANTHER" id="PTHR43289:SF6">
    <property type="entry name" value="SERINE_THREONINE-PROTEIN KINASE NEKL-3"/>
    <property type="match status" value="1"/>
</dbReference>
<evidence type="ECO:0000256" key="2">
    <source>
        <dbReference type="ARBA" id="ARBA00022527"/>
    </source>
</evidence>
<dbReference type="InterPro" id="IPR011009">
    <property type="entry name" value="Kinase-like_dom_sf"/>
</dbReference>
<feature type="transmembrane region" description="Helical" evidence="8">
    <location>
        <begin position="297"/>
        <end position="319"/>
    </location>
</feature>
<evidence type="ECO:0000256" key="4">
    <source>
        <dbReference type="ARBA" id="ARBA00022741"/>
    </source>
</evidence>